<dbReference type="PANTHER" id="PTHR30373">
    <property type="entry name" value="UPF0603 PROTEIN YGCG"/>
    <property type="match status" value="1"/>
</dbReference>
<dbReference type="PANTHER" id="PTHR30373:SF2">
    <property type="entry name" value="UPF0603 PROTEIN YGCG"/>
    <property type="match status" value="1"/>
</dbReference>
<feature type="domain" description="TPM" evidence="2">
    <location>
        <begin position="40"/>
        <end position="160"/>
    </location>
</feature>
<protein>
    <submittedName>
        <fullName evidence="3">TPM domain-containing protein</fullName>
    </submittedName>
</protein>
<reference evidence="3" key="1">
    <citation type="submission" date="2021-11" db="EMBL/GenBank/DDBJ databases">
        <title>Clostridia strains as spoilage organisms.</title>
        <authorList>
            <person name="Wambui J."/>
            <person name="Stevens M.J.A."/>
            <person name="Stephan R."/>
        </authorList>
    </citation>
    <scope>NUCLEOTIDE SEQUENCE</scope>
    <source>
        <strain evidence="3">CF009</strain>
    </source>
</reference>
<sequence>MFKKKLLILFYVLIAVLMFQVPVLAAEDQLPDKPTNNIYVQDNAKILNASEIQKLVAKGTSLNSQKGIQLAILTVDVIPNGYDLESYSNAVFKKWGIGGKESNKGLLFVYVTDTDNIRLEVGYGLEGDIPDVTAKSILQTVHPVLREKKYSEALNMLYSLVSDAKLETAQTPKKSIFTADNIFKVLFMLGILAAIFKKPNRYHRDYGGGFGGGYGGGFGGGFGGDFGGGGDSFGGGDSGGGGASD</sequence>
<dbReference type="RefSeq" id="WP_216121963.1">
    <property type="nucleotide sequence ID" value="NZ_CP086239.1"/>
</dbReference>
<organism evidence="3 4">
    <name type="scientific">Clostridium estertheticum</name>
    <dbReference type="NCBI Taxonomy" id="238834"/>
    <lineage>
        <taxon>Bacteria</taxon>
        <taxon>Bacillati</taxon>
        <taxon>Bacillota</taxon>
        <taxon>Clostridia</taxon>
        <taxon>Eubacteriales</taxon>
        <taxon>Clostridiaceae</taxon>
        <taxon>Clostridium</taxon>
    </lineage>
</organism>
<dbReference type="Pfam" id="PF04536">
    <property type="entry name" value="TPM_phosphatase"/>
    <property type="match status" value="1"/>
</dbReference>
<gene>
    <name evidence="3" type="ORF">LL038_14000</name>
</gene>
<accession>A0AA47EEK2</accession>
<feature type="chain" id="PRO_5041281863" evidence="1">
    <location>
        <begin position="26"/>
        <end position="245"/>
    </location>
</feature>
<feature type="signal peptide" evidence="1">
    <location>
        <begin position="1"/>
        <end position="25"/>
    </location>
</feature>
<name>A0AA47EEK2_9CLOT</name>
<dbReference type="AlphaFoldDB" id="A0AA47EEK2"/>
<proteinExistence type="predicted"/>
<keyword evidence="1" id="KW-0732">Signal</keyword>
<evidence type="ECO:0000259" key="2">
    <source>
        <dbReference type="Pfam" id="PF04536"/>
    </source>
</evidence>
<evidence type="ECO:0000313" key="4">
    <source>
        <dbReference type="Proteomes" id="UP001164733"/>
    </source>
</evidence>
<dbReference type="InterPro" id="IPR007621">
    <property type="entry name" value="TPM_dom"/>
</dbReference>
<dbReference type="Proteomes" id="UP001164733">
    <property type="component" value="Chromosome"/>
</dbReference>
<dbReference type="EMBL" id="CP086239">
    <property type="protein sequence ID" value="WAG58769.1"/>
    <property type="molecule type" value="Genomic_DNA"/>
</dbReference>
<evidence type="ECO:0000256" key="1">
    <source>
        <dbReference type="SAM" id="SignalP"/>
    </source>
</evidence>
<evidence type="ECO:0000313" key="3">
    <source>
        <dbReference type="EMBL" id="WAG58769.1"/>
    </source>
</evidence>